<name>A0A4S3M3A0_9FLAO</name>
<dbReference type="AlphaFoldDB" id="A0A4S3M3A0"/>
<keyword evidence="2" id="KW-1185">Reference proteome</keyword>
<accession>A0A4S3M3A0</accession>
<evidence type="ECO:0000313" key="1">
    <source>
        <dbReference type="EMBL" id="THD69624.1"/>
    </source>
</evidence>
<sequence length="111" mass="13233">MKIYIVKGVSLNEGPETFSIKKLKRFNGYFTNLKEIYNQFDKATIQSYSTIATRIREKSFCKFEGASFKIEDKYVKFEQISIAKIEANKVYLEEEYFNVRKLISEQLRRFD</sequence>
<dbReference type="EMBL" id="SSMC01000001">
    <property type="protein sequence ID" value="THD69624.1"/>
    <property type="molecule type" value="Genomic_DNA"/>
</dbReference>
<dbReference type="Proteomes" id="UP000305939">
    <property type="component" value="Unassembled WGS sequence"/>
</dbReference>
<comment type="caution">
    <text evidence="1">The sequence shown here is derived from an EMBL/GenBank/DDBJ whole genome shotgun (WGS) entry which is preliminary data.</text>
</comment>
<evidence type="ECO:0000313" key="2">
    <source>
        <dbReference type="Proteomes" id="UP000305939"/>
    </source>
</evidence>
<organism evidence="1 2">
    <name type="scientific">Robertkochia marina</name>
    <dbReference type="NCBI Taxonomy" id="1227945"/>
    <lineage>
        <taxon>Bacteria</taxon>
        <taxon>Pseudomonadati</taxon>
        <taxon>Bacteroidota</taxon>
        <taxon>Flavobacteriia</taxon>
        <taxon>Flavobacteriales</taxon>
        <taxon>Flavobacteriaceae</taxon>
        <taxon>Robertkochia</taxon>
    </lineage>
</organism>
<dbReference type="RefSeq" id="WP_136335114.1">
    <property type="nucleotide sequence ID" value="NZ_SSMC01000001.1"/>
</dbReference>
<proteinExistence type="predicted"/>
<gene>
    <name evidence="1" type="ORF">E7Z59_04665</name>
</gene>
<reference evidence="1 2" key="1">
    <citation type="submission" date="2019-04" db="EMBL/GenBank/DDBJ databases">
        <title>Draft genome sequence of Robertkochia marina CC-AMO-30D.</title>
        <authorList>
            <person name="Hameed A."/>
            <person name="Lin S.-Y."/>
            <person name="Shahina M."/>
            <person name="Lai W.-A."/>
            <person name="Young C.-C."/>
        </authorList>
    </citation>
    <scope>NUCLEOTIDE SEQUENCE [LARGE SCALE GENOMIC DNA]</scope>
    <source>
        <strain evidence="1 2">CC-AMO-30D</strain>
    </source>
</reference>
<protein>
    <submittedName>
        <fullName evidence="1">Uncharacterized protein</fullName>
    </submittedName>
</protein>